<evidence type="ECO:0000313" key="2">
    <source>
        <dbReference type="Proteomes" id="UP000309997"/>
    </source>
</evidence>
<comment type="caution">
    <text evidence="1">The sequence shown here is derived from an EMBL/GenBank/DDBJ whole genome shotgun (WGS) entry which is preliminary data.</text>
</comment>
<dbReference type="EMBL" id="RCHU02000015">
    <property type="protein sequence ID" value="KAL3570988.1"/>
    <property type="molecule type" value="Genomic_DNA"/>
</dbReference>
<evidence type="ECO:0000313" key="1">
    <source>
        <dbReference type="EMBL" id="KAL3570988.1"/>
    </source>
</evidence>
<sequence length="321" mass="35817">MQTSTPKAGIANFDEYWKKRAEEAKEASREAYEPNPEKVAEHFNYEVHKSLEGGNSTRRNLGKYKGPCLATNPIDQCWRCDKNWAKNRKKLGGCALGFGRKTIGGMHGKYYRVTDPSDNDMVNPKPGTLRYGVIQDEPLWIIFAHDMAISLSEELMVASNKTIDGRGANVHIYNGAQITLHDGDGISIFGSTDIWIDHISMSNCEDGLIDAVMGSNAITISNCHFTKHNDVMLLGASDSYSGDSVMQITVAFNHFGRGLVQRMRGQHPTIISQGNRFIAPSDPACKEVTKRDYAVESVWKSWNWRSEGDLLLNGAFFCSIW</sequence>
<accession>A0ACC4AXS0</accession>
<gene>
    <name evidence="1" type="ORF">D5086_028237</name>
</gene>
<dbReference type="Proteomes" id="UP000309997">
    <property type="component" value="Unassembled WGS sequence"/>
</dbReference>
<keyword evidence="2" id="KW-1185">Reference proteome</keyword>
<reference evidence="1 2" key="1">
    <citation type="journal article" date="2024" name="Plant Biotechnol. J.">
        <title>Genome and CRISPR/Cas9 system of a widespread forest tree (Populus alba) in the world.</title>
        <authorList>
            <person name="Liu Y.J."/>
            <person name="Jiang P.F."/>
            <person name="Han X.M."/>
            <person name="Li X.Y."/>
            <person name="Wang H.M."/>
            <person name="Wang Y.J."/>
            <person name="Wang X.X."/>
            <person name="Zeng Q.Y."/>
        </authorList>
    </citation>
    <scope>NUCLEOTIDE SEQUENCE [LARGE SCALE GENOMIC DNA]</scope>
    <source>
        <strain evidence="2">cv. PAL-ZL1</strain>
    </source>
</reference>
<protein>
    <submittedName>
        <fullName evidence="1">Uncharacterized protein</fullName>
    </submittedName>
</protein>
<proteinExistence type="predicted"/>
<name>A0ACC4AXS0_POPAL</name>
<organism evidence="1 2">
    <name type="scientific">Populus alba</name>
    <name type="common">White poplar</name>
    <dbReference type="NCBI Taxonomy" id="43335"/>
    <lineage>
        <taxon>Eukaryota</taxon>
        <taxon>Viridiplantae</taxon>
        <taxon>Streptophyta</taxon>
        <taxon>Embryophyta</taxon>
        <taxon>Tracheophyta</taxon>
        <taxon>Spermatophyta</taxon>
        <taxon>Magnoliopsida</taxon>
        <taxon>eudicotyledons</taxon>
        <taxon>Gunneridae</taxon>
        <taxon>Pentapetalae</taxon>
        <taxon>rosids</taxon>
        <taxon>fabids</taxon>
        <taxon>Malpighiales</taxon>
        <taxon>Salicaceae</taxon>
        <taxon>Saliceae</taxon>
        <taxon>Populus</taxon>
    </lineage>
</organism>